<dbReference type="InterPro" id="IPR029016">
    <property type="entry name" value="GAF-like_dom_sf"/>
</dbReference>
<dbReference type="PANTHER" id="PTHR45228:SF5">
    <property type="entry name" value="CYCLIC DI-GMP PHOSPHODIESTERASE VC_1348-RELATED"/>
    <property type="match status" value="1"/>
</dbReference>
<evidence type="ECO:0000313" key="2">
    <source>
        <dbReference type="EMBL" id="TWH83506.1"/>
    </source>
</evidence>
<proteinExistence type="predicted"/>
<keyword evidence="3" id="KW-1185">Reference proteome</keyword>
<dbReference type="Gene3D" id="3.30.450.40">
    <property type="match status" value="1"/>
</dbReference>
<dbReference type="Proteomes" id="UP000315343">
    <property type="component" value="Unassembled WGS sequence"/>
</dbReference>
<accession>A0A562JJY8</accession>
<name>A0A562JJY8_9FIRM</name>
<dbReference type="SUPFAM" id="SSF55781">
    <property type="entry name" value="GAF domain-like"/>
    <property type="match status" value="1"/>
</dbReference>
<evidence type="ECO:0000313" key="3">
    <source>
        <dbReference type="Proteomes" id="UP000315343"/>
    </source>
</evidence>
<dbReference type="OrthoDB" id="9804747at2"/>
<dbReference type="InterPro" id="IPR037522">
    <property type="entry name" value="HD_GYP_dom"/>
</dbReference>
<dbReference type="Gene3D" id="1.10.3210.10">
    <property type="entry name" value="Hypothetical protein af1432"/>
    <property type="match status" value="1"/>
</dbReference>
<gene>
    <name evidence="2" type="ORF">LY60_00115</name>
</gene>
<organism evidence="2 3">
    <name type="scientific">Sedimentibacter saalensis</name>
    <dbReference type="NCBI Taxonomy" id="130788"/>
    <lineage>
        <taxon>Bacteria</taxon>
        <taxon>Bacillati</taxon>
        <taxon>Bacillota</taxon>
        <taxon>Tissierellia</taxon>
        <taxon>Sedimentibacter</taxon>
    </lineage>
</organism>
<protein>
    <submittedName>
        <fullName evidence="2">GAF domain-containing protein</fullName>
    </submittedName>
</protein>
<dbReference type="InterPro" id="IPR003018">
    <property type="entry name" value="GAF"/>
</dbReference>
<dbReference type="SUPFAM" id="SSF109604">
    <property type="entry name" value="HD-domain/PDEase-like"/>
    <property type="match status" value="1"/>
</dbReference>
<dbReference type="EMBL" id="VLKH01000001">
    <property type="protein sequence ID" value="TWH83506.1"/>
    <property type="molecule type" value="Genomic_DNA"/>
</dbReference>
<dbReference type="CDD" id="cd00077">
    <property type="entry name" value="HDc"/>
    <property type="match status" value="1"/>
</dbReference>
<dbReference type="PANTHER" id="PTHR45228">
    <property type="entry name" value="CYCLIC DI-GMP PHOSPHODIESTERASE TM_0186-RELATED"/>
    <property type="match status" value="1"/>
</dbReference>
<dbReference type="PROSITE" id="PS51832">
    <property type="entry name" value="HD_GYP"/>
    <property type="match status" value="1"/>
</dbReference>
<feature type="domain" description="HD-GYP" evidence="1">
    <location>
        <begin position="221"/>
        <end position="433"/>
    </location>
</feature>
<dbReference type="InterPro" id="IPR052020">
    <property type="entry name" value="Cyclic_di-GMP/3'3'-cGAMP_PDE"/>
</dbReference>
<dbReference type="Pfam" id="PF13185">
    <property type="entry name" value="GAF_2"/>
    <property type="match status" value="1"/>
</dbReference>
<dbReference type="RefSeq" id="WP_145078523.1">
    <property type="nucleotide sequence ID" value="NZ_DAMBUX010000007.1"/>
</dbReference>
<dbReference type="InterPro" id="IPR003607">
    <property type="entry name" value="HD/PDEase_dom"/>
</dbReference>
<dbReference type="AlphaFoldDB" id="A0A562JJY8"/>
<comment type="caution">
    <text evidence="2">The sequence shown here is derived from an EMBL/GenBank/DDBJ whole genome shotgun (WGS) entry which is preliminary data.</text>
</comment>
<dbReference type="SMART" id="SM00471">
    <property type="entry name" value="HDc"/>
    <property type="match status" value="1"/>
</dbReference>
<dbReference type="Pfam" id="PF13487">
    <property type="entry name" value="HD_5"/>
    <property type="match status" value="1"/>
</dbReference>
<reference evidence="2 3" key="1">
    <citation type="submission" date="2019-07" db="EMBL/GenBank/DDBJ databases">
        <title>Genomic Encyclopedia of Type Strains, Phase I: the one thousand microbial genomes (KMG-I) project.</title>
        <authorList>
            <person name="Kyrpides N."/>
        </authorList>
    </citation>
    <scope>NUCLEOTIDE SEQUENCE [LARGE SCALE GENOMIC DNA]</scope>
    <source>
        <strain evidence="2 3">DSM 13558</strain>
    </source>
</reference>
<evidence type="ECO:0000259" key="1">
    <source>
        <dbReference type="PROSITE" id="PS51832"/>
    </source>
</evidence>
<sequence length="437" mass="49872">MNKTENGLRKYITEPINHLINNVIRIEKQNNGISHNVKMELNPVIRELESNISKLDKLVVLIENMSKKISFEGILEYIYMNFTEFIPYSHIGIALLKEDGKLLEASFGISAPFLSDLPKRMMGIKAEISSTSLENIVKNGTPRVINDLKSYTTHKDTEYNKILLEAGIKSSITLPLKINDKPIGIIFFSSTEKNIYKEEHIVFLETLSSSIALSLNKNIFIDEMLYSTLLALTKMAEARDEDTGDHLDRMTAYAVKISEFLMEDRCFEDIIDVSFLKNIERFSPMHDIGKVGVKDGILLKPGKLTAEEYDEMKKHVAYGVEVLRSAESNIAKLSYSMFQMGIEIVEGHHEKWNGTGYPGQKSGRDIPLSARIVAVADVFDALTSKRPYKKQFSFDESFNYIVDERGSHFDPEIIDSFIRHKTEFYDLYKSFESNRQA</sequence>